<accession>A0A0K9Q240</accession>
<proteinExistence type="predicted"/>
<comment type="caution">
    <text evidence="1">The sequence shown here is derived from an EMBL/GenBank/DDBJ whole genome shotgun (WGS) entry which is preliminary data.</text>
</comment>
<evidence type="ECO:0000313" key="1">
    <source>
        <dbReference type="EMBL" id="KMZ75323.1"/>
    </source>
</evidence>
<organism evidence="1 2">
    <name type="scientific">Zostera marina</name>
    <name type="common">Eelgrass</name>
    <dbReference type="NCBI Taxonomy" id="29655"/>
    <lineage>
        <taxon>Eukaryota</taxon>
        <taxon>Viridiplantae</taxon>
        <taxon>Streptophyta</taxon>
        <taxon>Embryophyta</taxon>
        <taxon>Tracheophyta</taxon>
        <taxon>Spermatophyta</taxon>
        <taxon>Magnoliopsida</taxon>
        <taxon>Liliopsida</taxon>
        <taxon>Zosteraceae</taxon>
        <taxon>Zostera</taxon>
    </lineage>
</organism>
<reference evidence="2" key="1">
    <citation type="journal article" date="2016" name="Nature">
        <title>The genome of the seagrass Zostera marina reveals angiosperm adaptation to the sea.</title>
        <authorList>
            <person name="Olsen J.L."/>
            <person name="Rouze P."/>
            <person name="Verhelst B."/>
            <person name="Lin Y.-C."/>
            <person name="Bayer T."/>
            <person name="Collen J."/>
            <person name="Dattolo E."/>
            <person name="De Paoli E."/>
            <person name="Dittami S."/>
            <person name="Maumus F."/>
            <person name="Michel G."/>
            <person name="Kersting A."/>
            <person name="Lauritano C."/>
            <person name="Lohaus R."/>
            <person name="Toepel M."/>
            <person name="Tonon T."/>
            <person name="Vanneste K."/>
            <person name="Amirebrahimi M."/>
            <person name="Brakel J."/>
            <person name="Bostroem C."/>
            <person name="Chovatia M."/>
            <person name="Grimwood J."/>
            <person name="Jenkins J.W."/>
            <person name="Jueterbock A."/>
            <person name="Mraz A."/>
            <person name="Stam W.T."/>
            <person name="Tice H."/>
            <person name="Bornberg-Bauer E."/>
            <person name="Green P.J."/>
            <person name="Pearson G.A."/>
            <person name="Procaccini G."/>
            <person name="Duarte C.M."/>
            <person name="Schmutz J."/>
            <person name="Reusch T.B.H."/>
            <person name="Van de Peer Y."/>
        </authorList>
    </citation>
    <scope>NUCLEOTIDE SEQUENCE [LARGE SCALE GENOMIC DNA]</scope>
    <source>
        <strain evidence="2">cv. Finnish</strain>
    </source>
</reference>
<dbReference type="EMBL" id="LFYR01000182">
    <property type="protein sequence ID" value="KMZ75323.1"/>
    <property type="molecule type" value="Genomic_DNA"/>
</dbReference>
<sequence>MAEFRRKDTTNRDDRTVVKTSRHFELEEDPAFWRDNNIQINLNVNPLVTALSLQRS</sequence>
<name>A0A0K9Q240_ZOSMR</name>
<dbReference type="OrthoDB" id="787156at2759"/>
<keyword evidence="2" id="KW-1185">Reference proteome</keyword>
<gene>
    <name evidence="1" type="ORF">ZOSMA_116G00480</name>
</gene>
<evidence type="ECO:0000313" key="2">
    <source>
        <dbReference type="Proteomes" id="UP000036987"/>
    </source>
</evidence>
<dbReference type="Proteomes" id="UP000036987">
    <property type="component" value="Unassembled WGS sequence"/>
</dbReference>
<protein>
    <submittedName>
        <fullName evidence="1">Uncharacterized protein</fullName>
    </submittedName>
</protein>
<dbReference type="AlphaFoldDB" id="A0A0K9Q240"/>